<organism evidence="1 2">
    <name type="scientific">Cladophialophora chaetospira</name>
    <dbReference type="NCBI Taxonomy" id="386627"/>
    <lineage>
        <taxon>Eukaryota</taxon>
        <taxon>Fungi</taxon>
        <taxon>Dikarya</taxon>
        <taxon>Ascomycota</taxon>
        <taxon>Pezizomycotina</taxon>
        <taxon>Eurotiomycetes</taxon>
        <taxon>Chaetothyriomycetidae</taxon>
        <taxon>Chaetothyriales</taxon>
        <taxon>Herpotrichiellaceae</taxon>
        <taxon>Cladophialophora</taxon>
    </lineage>
</organism>
<protein>
    <submittedName>
        <fullName evidence="1">Uncharacterized protein</fullName>
    </submittedName>
</protein>
<keyword evidence="2" id="KW-1185">Reference proteome</keyword>
<accession>A0AA38XAT0</accession>
<proteinExistence type="predicted"/>
<dbReference type="Proteomes" id="UP001172673">
    <property type="component" value="Unassembled WGS sequence"/>
</dbReference>
<dbReference type="AlphaFoldDB" id="A0AA38XAT0"/>
<comment type="caution">
    <text evidence="1">The sequence shown here is derived from an EMBL/GenBank/DDBJ whole genome shotgun (WGS) entry which is preliminary data.</text>
</comment>
<gene>
    <name evidence="1" type="ORF">H2200_006006</name>
</gene>
<reference evidence="1" key="1">
    <citation type="submission" date="2022-10" db="EMBL/GenBank/DDBJ databases">
        <title>Culturing micro-colonial fungi from biological soil crusts in the Mojave desert and describing Neophaeococcomyces mojavensis, and introducing the new genera and species Taxawa tesnikishii.</title>
        <authorList>
            <person name="Kurbessoian T."/>
            <person name="Stajich J.E."/>
        </authorList>
    </citation>
    <scope>NUCLEOTIDE SEQUENCE</scope>
    <source>
        <strain evidence="1">TK_41</strain>
    </source>
</reference>
<dbReference type="EMBL" id="JAPDRK010000008">
    <property type="protein sequence ID" value="KAJ9609678.1"/>
    <property type="molecule type" value="Genomic_DNA"/>
</dbReference>
<sequence>MDRVHPRQEDSSTIPDQIYGYAAGNVSEIFRNRTMRIVATSEIALLLMLLVLESQVTSFQPTSKDRQISILTRRTVIYKLMNERLTDSRSSLADDYILAVAIAEGSEHRMDNTQNARCHIIAAKRLLELRGGLRSIREIAYPWGLMIVNIFVEQGVDDLDVQAWHFTLKYGSSTTQHGHGNLHTHKSHLDRDQPVPINDGHSTHDQAFEVNIALYDYVHLPGDELEDAHFRFYLSILYAMNTALYAFRESEVTTGIYLKGVRTAVEKSTHQNFLLRAGGFKLPSLVLLLMIAHSAVEAGERNPSTSIVFNVEEVLEFVEIMMMASRASRMNMLRALESWLTTPIATNRDLIFVNNAKLKILAKEVEEAWRVRNSREADRHGI</sequence>
<evidence type="ECO:0000313" key="2">
    <source>
        <dbReference type="Proteomes" id="UP001172673"/>
    </source>
</evidence>
<name>A0AA38XAT0_9EURO</name>
<evidence type="ECO:0000313" key="1">
    <source>
        <dbReference type="EMBL" id="KAJ9609678.1"/>
    </source>
</evidence>